<protein>
    <submittedName>
        <fullName evidence="2">Uncharacterized protein</fullName>
    </submittedName>
</protein>
<evidence type="ECO:0000313" key="4">
    <source>
        <dbReference type="Proteomes" id="UP000255066"/>
    </source>
</evidence>
<dbReference type="AlphaFoldDB" id="A0A378I9E0"/>
<reference evidence="1 3" key="1">
    <citation type="submission" date="2015-11" db="EMBL/GenBank/DDBJ databases">
        <title>Genomic analysis of 38 Legionella species identifies large and diverse effector repertoires.</title>
        <authorList>
            <person name="Burstein D."/>
            <person name="Amaro F."/>
            <person name="Zusman T."/>
            <person name="Lifshitz Z."/>
            <person name="Cohen O."/>
            <person name="Gilbert J.A."/>
            <person name="Pupko T."/>
            <person name="Shuman H.A."/>
            <person name="Segal G."/>
        </authorList>
    </citation>
    <scope>NUCLEOTIDE SEQUENCE [LARGE SCALE GENOMIC DNA]</scope>
    <source>
        <strain evidence="1 3">CDC#1407-AL-14</strain>
    </source>
</reference>
<reference evidence="2 4" key="2">
    <citation type="submission" date="2018-06" db="EMBL/GenBank/DDBJ databases">
        <authorList>
            <consortium name="Pathogen Informatics"/>
            <person name="Doyle S."/>
        </authorList>
    </citation>
    <scope>NUCLEOTIDE SEQUENCE [LARGE SCALE GENOMIC DNA]</scope>
    <source>
        <strain evidence="2 4">NCTC12437</strain>
    </source>
</reference>
<dbReference type="Proteomes" id="UP000054735">
    <property type="component" value="Unassembled WGS sequence"/>
</dbReference>
<accession>A0A378I9E0</accession>
<proteinExistence type="predicted"/>
<keyword evidence="3" id="KW-1185">Reference proteome</keyword>
<name>A0A378I9E0_9GAMM</name>
<gene>
    <name evidence="1" type="ORF">Lbir_2543</name>
    <name evidence="2" type="ORF">NCTC12437_01122</name>
</gene>
<dbReference type="STRING" id="28083.Lbir_2543"/>
<sequence>MHRIYTIFSRSESPAAQPFESPLRNPLNPPCVTPLESPGCVPPLESPRLRPRGPCLLAKHASQMNSNVAE</sequence>
<evidence type="ECO:0000313" key="3">
    <source>
        <dbReference type="Proteomes" id="UP000054735"/>
    </source>
</evidence>
<dbReference type="EMBL" id="UGNW01000001">
    <property type="protein sequence ID" value="STX31350.1"/>
    <property type="molecule type" value="Genomic_DNA"/>
</dbReference>
<organism evidence="2 4">
    <name type="scientific">Legionella birminghamensis</name>
    <dbReference type="NCBI Taxonomy" id="28083"/>
    <lineage>
        <taxon>Bacteria</taxon>
        <taxon>Pseudomonadati</taxon>
        <taxon>Pseudomonadota</taxon>
        <taxon>Gammaproteobacteria</taxon>
        <taxon>Legionellales</taxon>
        <taxon>Legionellaceae</taxon>
        <taxon>Legionella</taxon>
    </lineage>
</organism>
<evidence type="ECO:0000313" key="2">
    <source>
        <dbReference type="EMBL" id="STX31350.1"/>
    </source>
</evidence>
<dbReference type="Proteomes" id="UP000255066">
    <property type="component" value="Unassembled WGS sequence"/>
</dbReference>
<dbReference type="EMBL" id="LNXT01000048">
    <property type="protein sequence ID" value="KTC67941.1"/>
    <property type="molecule type" value="Genomic_DNA"/>
</dbReference>
<evidence type="ECO:0000313" key="1">
    <source>
        <dbReference type="EMBL" id="KTC67941.1"/>
    </source>
</evidence>